<organism evidence="1">
    <name type="scientific">Triticum aestivum</name>
    <name type="common">Wheat</name>
    <dbReference type="NCBI Taxonomy" id="4565"/>
    <lineage>
        <taxon>Eukaryota</taxon>
        <taxon>Viridiplantae</taxon>
        <taxon>Streptophyta</taxon>
        <taxon>Embryophyta</taxon>
        <taxon>Tracheophyta</taxon>
        <taxon>Spermatophyta</taxon>
        <taxon>Magnoliopsida</taxon>
        <taxon>Liliopsida</taxon>
        <taxon>Poales</taxon>
        <taxon>Poaceae</taxon>
        <taxon>BOP clade</taxon>
        <taxon>Pooideae</taxon>
        <taxon>Triticodae</taxon>
        <taxon>Triticeae</taxon>
        <taxon>Triticinae</taxon>
        <taxon>Triticum</taxon>
    </lineage>
</organism>
<dbReference type="Gramene" id="TraesCAD_scaffold_073777_01G000100.1">
    <property type="protein sequence ID" value="TraesCAD_scaffold_073777_01G000100.1"/>
    <property type="gene ID" value="TraesCAD_scaffold_073777_01G000100"/>
</dbReference>
<keyword evidence="2" id="KW-1185">Reference proteome</keyword>
<dbReference type="Gramene" id="TraesCS7A02G297100.1">
    <property type="protein sequence ID" value="TraesCS7A02G297100.1.cds1"/>
    <property type="gene ID" value="TraesCS7A02G297100"/>
</dbReference>
<dbReference type="Gramene" id="TraesROB_scaffold_000812_01G000100.1">
    <property type="protein sequence ID" value="TraesROB_scaffold_000812_01G000100.1"/>
    <property type="gene ID" value="TraesROB_scaffold_000812_01G000100"/>
</dbReference>
<dbReference type="Gramene" id="TraesJUL7A03G03963710.1">
    <property type="protein sequence ID" value="TraesJUL7A03G03963710.1.CDS1"/>
    <property type="gene ID" value="TraesJUL7A03G03963710"/>
</dbReference>
<evidence type="ECO:0000313" key="1">
    <source>
        <dbReference type="EnsemblPlants" id="TraesCS7A02G297100.1.cds1"/>
    </source>
</evidence>
<dbReference type="SMR" id="A0A3B6RJQ3"/>
<dbReference type="Gramene" id="TraesLDM7A03G03930960.1">
    <property type="protein sequence ID" value="TraesLDM7A03G03930960.1.CDS1"/>
    <property type="gene ID" value="TraesLDM7A03G03930960"/>
</dbReference>
<dbReference type="Gramene" id="TraesSTA7A03G03922650.1">
    <property type="protein sequence ID" value="TraesSTA7A03G03922650.1.CDS1"/>
    <property type="gene ID" value="TraesSTA7A03G03922650"/>
</dbReference>
<protein>
    <submittedName>
        <fullName evidence="1">Uncharacterized protein</fullName>
    </submittedName>
</protein>
<dbReference type="Gramene" id="TraesCS7A03G0729400.1">
    <property type="protein sequence ID" value="TraesCS7A03G0729400.1.CDS1"/>
    <property type="gene ID" value="TraesCS7A03G0729400"/>
</dbReference>
<name>A0A3B6RJQ3_WHEAT</name>
<dbReference type="AlphaFoldDB" id="A0A3B6RJQ3"/>
<dbReference type="Proteomes" id="UP000019116">
    <property type="component" value="Chromosome 7A"/>
</dbReference>
<reference evidence="1" key="2">
    <citation type="submission" date="2018-10" db="UniProtKB">
        <authorList>
            <consortium name="EnsemblPlants"/>
        </authorList>
    </citation>
    <scope>IDENTIFICATION</scope>
</reference>
<evidence type="ECO:0000313" key="2">
    <source>
        <dbReference type="Proteomes" id="UP000019116"/>
    </source>
</evidence>
<proteinExistence type="predicted"/>
<dbReference type="OrthoDB" id="632669at2759"/>
<dbReference type="EnsemblPlants" id="TraesCS7A02G297100.1">
    <property type="protein sequence ID" value="TraesCS7A02G297100.1.cds1"/>
    <property type="gene ID" value="TraesCS7A02G297100"/>
</dbReference>
<dbReference type="Gramene" id="TraesWEE_scaffold_005938_01G000100.1">
    <property type="protein sequence ID" value="TraesWEE_scaffold_005938_01G000100.1"/>
    <property type="gene ID" value="TraesWEE_scaffold_005938_01G000100"/>
</dbReference>
<dbReference type="Gramene" id="TraesCLE_scaffold_000656_01G000200.1">
    <property type="protein sequence ID" value="TraesCLE_scaffold_000656_01G000200.1"/>
    <property type="gene ID" value="TraesCLE_scaffold_000656_01G000200"/>
</dbReference>
<sequence length="117" mass="13191">MTRSHAKQIAQEVNALLAYHNSNDHENFILPKSRVLILLRYNVKDNQQHSTHEETSFGAHTTSLKRTSFNSEESLVLVTRTTSYTARKNIKPSQHSIVACAVPEFIPELAESCNANI</sequence>
<reference evidence="1" key="1">
    <citation type="submission" date="2018-08" db="EMBL/GenBank/DDBJ databases">
        <authorList>
            <person name="Rossello M."/>
        </authorList>
    </citation>
    <scope>NUCLEOTIDE SEQUENCE [LARGE SCALE GENOMIC DNA]</scope>
    <source>
        <strain evidence="1">cv. Chinese Spring</strain>
    </source>
</reference>
<dbReference type="Gramene" id="TraesRN7A0100709000.1">
    <property type="protein sequence ID" value="TraesRN7A0100709000.1"/>
    <property type="gene ID" value="TraesRN7A0100709000"/>
</dbReference>
<dbReference type="Gramene" id="TraesARI7A03G03900270.1">
    <property type="protein sequence ID" value="TraesARI7A03G03900270.1.CDS1"/>
    <property type="gene ID" value="TraesARI7A03G03900270"/>
</dbReference>
<accession>A0A3B6RJQ3</accession>